<sequence length="37" mass="4455">MSRIYYLYIKGKILTVIGRMASDKMLEQRQISQFEML</sequence>
<proteinExistence type="predicted"/>
<organism evidence="1 2">
    <name type="scientific">Klebsiella aerogenes (strain ATCC 13048 / DSM 30053 / CCUG 1429 / JCM 1235 / KCTC 2190 / NBRC 13534 / NCIMB 10102 / NCTC 10006 / CDC 819-56)</name>
    <name type="common">Enterobacter aerogenes</name>
    <dbReference type="NCBI Taxonomy" id="1028307"/>
    <lineage>
        <taxon>Bacteria</taxon>
        <taxon>Pseudomonadati</taxon>
        <taxon>Pseudomonadota</taxon>
        <taxon>Gammaproteobacteria</taxon>
        <taxon>Enterobacterales</taxon>
        <taxon>Enterobacteriaceae</taxon>
        <taxon>Klebsiella/Raoultella group</taxon>
        <taxon>Klebsiella</taxon>
    </lineage>
</organism>
<gene>
    <name evidence="1" type="ordered locus">EAE_06580</name>
</gene>
<dbReference type="KEGG" id="eae:EAE_06580"/>
<accession>A0A0H3FLF2</accession>
<name>A0A0H3FLF2_KLEAK</name>
<evidence type="ECO:0000313" key="2">
    <source>
        <dbReference type="Proteomes" id="UP000008881"/>
    </source>
</evidence>
<protein>
    <submittedName>
        <fullName evidence="1">Uncharacterized protein</fullName>
    </submittedName>
</protein>
<evidence type="ECO:0000313" key="1">
    <source>
        <dbReference type="EMBL" id="AEG96240.1"/>
    </source>
</evidence>
<dbReference type="AlphaFoldDB" id="A0A0H3FLF2"/>
<dbReference type="EMBL" id="CP002824">
    <property type="protein sequence ID" value="AEG96240.1"/>
    <property type="molecule type" value="Genomic_DNA"/>
</dbReference>
<keyword evidence="2" id="KW-1185">Reference proteome</keyword>
<dbReference type="HOGENOM" id="CLU_3343219_0_0_6"/>
<reference evidence="1 2" key="1">
    <citation type="journal article" date="2012" name="J. Bacteriol.">
        <title>Complete genome sequence of Enterobacter aerogenes KCTC 2190.</title>
        <authorList>
            <person name="Shin S.H."/>
            <person name="Kim S."/>
            <person name="Kim J.Y."/>
            <person name="Lee S."/>
            <person name="Um Y."/>
            <person name="Oh M.K."/>
            <person name="Kim Y.R."/>
            <person name="Lee J."/>
            <person name="Yang K.S."/>
        </authorList>
    </citation>
    <scope>NUCLEOTIDE SEQUENCE [LARGE SCALE GENOMIC DNA]</scope>
    <source>
        <strain evidence="1 2">KCTC 2190</strain>
    </source>
</reference>
<dbReference type="Proteomes" id="UP000008881">
    <property type="component" value="Chromosome"/>
</dbReference>